<feature type="transmembrane region" description="Helical" evidence="1">
    <location>
        <begin position="428"/>
        <end position="448"/>
    </location>
</feature>
<keyword evidence="1" id="KW-0472">Membrane</keyword>
<dbReference type="Gene3D" id="3.30.70.1430">
    <property type="entry name" value="Multidrug efflux transporter AcrB pore domain"/>
    <property type="match status" value="2"/>
</dbReference>
<feature type="transmembrane region" description="Helical" evidence="1">
    <location>
        <begin position="956"/>
        <end position="975"/>
    </location>
</feature>
<accession>A0A3M0CGB5</accession>
<feature type="transmembrane region" description="Helical" evidence="1">
    <location>
        <begin position="987"/>
        <end position="1010"/>
    </location>
</feature>
<dbReference type="EMBL" id="REFR01000011">
    <property type="protein sequence ID" value="RMB08025.1"/>
    <property type="molecule type" value="Genomic_DNA"/>
</dbReference>
<feature type="transmembrane region" description="Helical" evidence="1">
    <location>
        <begin position="358"/>
        <end position="381"/>
    </location>
</feature>
<protein>
    <submittedName>
        <fullName evidence="2">Multidrug efflux pump subunit AcrB</fullName>
    </submittedName>
</protein>
<dbReference type="Proteomes" id="UP000271227">
    <property type="component" value="Unassembled WGS sequence"/>
</dbReference>
<feature type="transmembrane region" description="Helical" evidence="1">
    <location>
        <begin position="387"/>
        <end position="407"/>
    </location>
</feature>
<dbReference type="SUPFAM" id="SSF82693">
    <property type="entry name" value="Multidrug efflux transporter AcrB pore domain, PN1, PN2, PC1 and PC2 subdomains"/>
    <property type="match status" value="2"/>
</dbReference>
<feature type="transmembrane region" description="Helical" evidence="1">
    <location>
        <begin position="460"/>
        <end position="481"/>
    </location>
</feature>
<comment type="caution">
    <text evidence="2">The sequence shown here is derived from an EMBL/GenBank/DDBJ whole genome shotgun (WGS) entry which is preliminary data.</text>
</comment>
<dbReference type="PRINTS" id="PR00702">
    <property type="entry name" value="ACRIFLAVINRP"/>
</dbReference>
<dbReference type="InParanoid" id="A0A3M0CGB5"/>
<dbReference type="PANTHER" id="PTHR32063:SF33">
    <property type="entry name" value="RND SUPERFAMILY EFFLUX PUMP PERMEASE COMPONENT"/>
    <property type="match status" value="1"/>
</dbReference>
<dbReference type="GO" id="GO:0042910">
    <property type="term" value="F:xenobiotic transmembrane transporter activity"/>
    <property type="evidence" value="ECO:0007669"/>
    <property type="project" value="TreeGrafter"/>
</dbReference>
<keyword evidence="1" id="KW-1133">Transmembrane helix</keyword>
<keyword evidence="1" id="KW-0812">Transmembrane</keyword>
<evidence type="ECO:0000256" key="1">
    <source>
        <dbReference type="SAM" id="Phobius"/>
    </source>
</evidence>
<evidence type="ECO:0000313" key="3">
    <source>
        <dbReference type="Proteomes" id="UP000271227"/>
    </source>
</evidence>
<feature type="transmembrane region" description="Helical" evidence="1">
    <location>
        <begin position="12"/>
        <end position="34"/>
    </location>
</feature>
<dbReference type="Pfam" id="PF00873">
    <property type="entry name" value="ACR_tran"/>
    <property type="match status" value="1"/>
</dbReference>
<feature type="transmembrane region" description="Helical" evidence="1">
    <location>
        <begin position="910"/>
        <end position="935"/>
    </location>
</feature>
<dbReference type="GO" id="GO:0005886">
    <property type="term" value="C:plasma membrane"/>
    <property type="evidence" value="ECO:0007669"/>
    <property type="project" value="TreeGrafter"/>
</dbReference>
<feature type="transmembrane region" description="Helical" evidence="1">
    <location>
        <begin position="332"/>
        <end position="351"/>
    </location>
</feature>
<sequence length="1045" mass="115803">MLNKMIEWWARNTVAANLLMIGIMLTGVTGFLSMDREIFPTIRAYGVEVNVVWPGADPQEVEEQILIRIEEAVSDLDNIDWVLSRAREGYGEVDIRTFSTVDQTQFINDVKNRIDAISTFPRDIEPPQVRQWIQSEEYMRVAVHGNVPERDLKRLAEDLRREVAALPSISIVELFGVRREEVSVEVSEEALRRYNLSFMEVADAIRNTSINLSSGSVRTDVGEYSLRARNLADTEQDFAEIIIRQTPEGGTIRVGDVATVIDGFEDEPIQASLNGEPAVLIQVMTTEVMDIVTASDAVRAWIEERSGSLPSGVSMTLWTDDADAFKSRMSTIGNAAFQGLLLVLLVLVLTLRPIVAVWVTVGIATAYAGAFIFLPAVGVSLNMLSTFAFLLVLGIVVDDAIVVGESIHSESHKTGGGITAAVLGGQMVAKPVIFAVLTTIIAFMPWLFLSGETSEFTKHITWVVVTALSFSLVESLLILPAHLSSLKPRQRLTAFDRFQKKISGGIVHFAQNHYRRIGQAAIRRRYLTLAAFTALMLVCFMGLLGAGWVQTSFNPIIESEEIYINVTMPEGNTYERSQEVLHQMQRAQAALVAQVAAESGGRKKLVENWYTRSRRDSVIAIVKLASPEVRDMSAREAAIRLRDLMGDVPDAEDVTVNYTLDNQGAGFELAIRHSDLDVLRLAVDELKEHLRSYSALYDIRDNLQTASEEIRLKMKPGAEQLGLNLADVSRQVRQAYYGEEVQRLPRGGEDVKVMVRYPMESRRSIESLSDFRVRTSDGREVPLAVVADLEYAPGLKSILRRDRDRAAIISADLKEEVRGEIMADLDKNFFPEWEQRYPGVKRGAIGQAEGEARFFQEVLGLYVGALFLMYMLLAIAFRSYAQPALFLIAIPFAFVGAIIGHFLLGEVMAIFSYFGIAAAAGVVINDNLVLVDYCNRLRERGMDGPQAIVEAGVARFRPIMLTSVTTIVGLVPMMLERSTQAAFLKPIVIALAFGVGIAFFVTLLLVPALYMVGIDLKRFFGGVGRVAGRMVPWGDDAVEVKRPAE</sequence>
<feature type="transmembrane region" description="Helical" evidence="1">
    <location>
        <begin position="884"/>
        <end position="904"/>
    </location>
</feature>
<dbReference type="Gene3D" id="3.30.2090.10">
    <property type="entry name" value="Multidrug efflux transporter AcrB TolC docking domain, DN and DC subdomains"/>
    <property type="match status" value="2"/>
</dbReference>
<dbReference type="PANTHER" id="PTHR32063">
    <property type="match status" value="1"/>
</dbReference>
<evidence type="ECO:0000313" key="2">
    <source>
        <dbReference type="EMBL" id="RMB08025.1"/>
    </source>
</evidence>
<dbReference type="Gene3D" id="1.20.1640.10">
    <property type="entry name" value="Multidrug efflux transporter AcrB transmembrane domain"/>
    <property type="match status" value="2"/>
</dbReference>
<dbReference type="SUPFAM" id="SSF82714">
    <property type="entry name" value="Multidrug efflux transporter AcrB TolC docking domain, DN and DC subdomains"/>
    <property type="match status" value="2"/>
</dbReference>
<dbReference type="AlphaFoldDB" id="A0A3M0CGB5"/>
<feature type="transmembrane region" description="Helical" evidence="1">
    <location>
        <begin position="859"/>
        <end position="877"/>
    </location>
</feature>
<proteinExistence type="predicted"/>
<dbReference type="Gene3D" id="3.30.70.1440">
    <property type="entry name" value="Multidrug efflux transporter AcrB pore domain"/>
    <property type="match status" value="1"/>
</dbReference>
<dbReference type="Gene3D" id="3.30.70.1320">
    <property type="entry name" value="Multidrug efflux transporter AcrB pore domain like"/>
    <property type="match status" value="1"/>
</dbReference>
<dbReference type="InterPro" id="IPR001036">
    <property type="entry name" value="Acrflvin-R"/>
</dbReference>
<reference evidence="2 3" key="1">
    <citation type="submission" date="2018-10" db="EMBL/GenBank/DDBJ databases">
        <title>Genomic Encyclopedia of Archaeal and Bacterial Type Strains, Phase II (KMG-II): from individual species to whole genera.</title>
        <authorList>
            <person name="Goeker M."/>
        </authorList>
    </citation>
    <scope>NUCLEOTIDE SEQUENCE [LARGE SCALE GENOMIC DNA]</scope>
    <source>
        <strain evidence="2 3">DSM 25217</strain>
    </source>
</reference>
<feature type="transmembrane region" description="Helical" evidence="1">
    <location>
        <begin position="526"/>
        <end position="549"/>
    </location>
</feature>
<dbReference type="RefSeq" id="WP_245999040.1">
    <property type="nucleotide sequence ID" value="NZ_REFR01000011.1"/>
</dbReference>
<name>A0A3M0CGB5_9PROT</name>
<dbReference type="SUPFAM" id="SSF82866">
    <property type="entry name" value="Multidrug efflux transporter AcrB transmembrane domain"/>
    <property type="match status" value="2"/>
</dbReference>
<dbReference type="InterPro" id="IPR027463">
    <property type="entry name" value="AcrB_DN_DC_subdom"/>
</dbReference>
<organism evidence="2 3">
    <name type="scientific">Eilatimonas milleporae</name>
    <dbReference type="NCBI Taxonomy" id="911205"/>
    <lineage>
        <taxon>Bacteria</taxon>
        <taxon>Pseudomonadati</taxon>
        <taxon>Pseudomonadota</taxon>
        <taxon>Alphaproteobacteria</taxon>
        <taxon>Kordiimonadales</taxon>
        <taxon>Kordiimonadaceae</taxon>
        <taxon>Eilatimonas</taxon>
    </lineage>
</organism>
<keyword evidence="3" id="KW-1185">Reference proteome</keyword>
<gene>
    <name evidence="2" type="ORF">BXY39_2120</name>
</gene>